<accession>A0A372IU31</accession>
<dbReference type="AlphaFoldDB" id="A0A372IU31"/>
<dbReference type="InterPro" id="IPR019734">
    <property type="entry name" value="TPR_rpt"/>
</dbReference>
<feature type="repeat" description="TPR" evidence="3">
    <location>
        <begin position="134"/>
        <end position="167"/>
    </location>
</feature>
<evidence type="ECO:0000256" key="5">
    <source>
        <dbReference type="SAM" id="SignalP"/>
    </source>
</evidence>
<evidence type="ECO:0000256" key="4">
    <source>
        <dbReference type="SAM" id="MobiDB-lite"/>
    </source>
</evidence>
<dbReference type="PROSITE" id="PS50005">
    <property type="entry name" value="TPR"/>
    <property type="match status" value="6"/>
</dbReference>
<feature type="chain" id="PRO_5016794631" evidence="5">
    <location>
        <begin position="16"/>
        <end position="392"/>
    </location>
</feature>
<feature type="repeat" description="TPR" evidence="3">
    <location>
        <begin position="202"/>
        <end position="235"/>
    </location>
</feature>
<proteinExistence type="predicted"/>
<feature type="region of interest" description="Disordered" evidence="4">
    <location>
        <begin position="367"/>
        <end position="392"/>
    </location>
</feature>
<keyword evidence="1" id="KW-0677">Repeat</keyword>
<evidence type="ECO:0000256" key="1">
    <source>
        <dbReference type="ARBA" id="ARBA00022737"/>
    </source>
</evidence>
<dbReference type="SMART" id="SM00028">
    <property type="entry name" value="TPR"/>
    <property type="match status" value="10"/>
</dbReference>
<dbReference type="SUPFAM" id="SSF48452">
    <property type="entry name" value="TPR-like"/>
    <property type="match status" value="1"/>
</dbReference>
<protein>
    <submittedName>
        <fullName evidence="6">Tetratricopeptide repeat protein</fullName>
    </submittedName>
</protein>
<comment type="caution">
    <text evidence="6">The sequence shown here is derived from an EMBL/GenBank/DDBJ whole genome shotgun (WGS) entry which is preliminary data.</text>
</comment>
<feature type="signal peptide" evidence="5">
    <location>
        <begin position="1"/>
        <end position="15"/>
    </location>
</feature>
<name>A0A372IU31_9BACT</name>
<sequence length="392" mass="43711">MFCRAGLLLSFVWMAAGLSFLHAQGPARNQAQSRESLQALQLEQQGRFAEAEQAWQQITVQNPRSVQAWAQLGLVRARLEEYPSAIPAYEHALKLDPKLPGLQLDLGLAYFKTGKFREAVLPLRAAATEKPDDAGLKTLLGMSYFGSAQYREAVPYLQASVKASPENLQLRGVLAQSCLYDKQYDCTLEQYKQIITVDPDSVQAHMLAGEAFDGLHRTLEAISEFEQAVKASPKEPNVHFGLGYLLWTQRHYEEAAQQFQQELENDPTHAQAMAYLGDAQIRLGENDAARATLEKAVKLPDTVRIVWLDLGILHAADQQNDEAVADFLHAIEMDPSEVDAHWRLARLYQSMGKKAEAQAEFAKARKLHEETDEGLVRRMSGGHAAPPPQPQQ</sequence>
<dbReference type="PANTHER" id="PTHR44858:SF1">
    <property type="entry name" value="UDP-N-ACETYLGLUCOSAMINE--PEPTIDE N-ACETYLGLUCOSAMINYLTRANSFERASE SPINDLY-RELATED"/>
    <property type="match status" value="1"/>
</dbReference>
<gene>
    <name evidence="6" type="ORF">D0Y96_02495</name>
</gene>
<feature type="repeat" description="TPR" evidence="3">
    <location>
        <begin position="66"/>
        <end position="99"/>
    </location>
</feature>
<evidence type="ECO:0000313" key="7">
    <source>
        <dbReference type="Proteomes" id="UP000264702"/>
    </source>
</evidence>
<dbReference type="PROSITE" id="PS50293">
    <property type="entry name" value="TPR_REGION"/>
    <property type="match status" value="1"/>
</dbReference>
<dbReference type="Gene3D" id="1.25.40.10">
    <property type="entry name" value="Tetratricopeptide repeat domain"/>
    <property type="match status" value="4"/>
</dbReference>
<keyword evidence="5" id="KW-0732">Signal</keyword>
<organism evidence="6 7">
    <name type="scientific">Paracidobacterium acidisoli</name>
    <dbReference type="NCBI Taxonomy" id="2303751"/>
    <lineage>
        <taxon>Bacteria</taxon>
        <taxon>Pseudomonadati</taxon>
        <taxon>Acidobacteriota</taxon>
        <taxon>Terriglobia</taxon>
        <taxon>Terriglobales</taxon>
        <taxon>Acidobacteriaceae</taxon>
        <taxon>Paracidobacterium</taxon>
    </lineage>
</organism>
<evidence type="ECO:0000313" key="6">
    <source>
        <dbReference type="EMBL" id="RFU18447.1"/>
    </source>
</evidence>
<feature type="repeat" description="TPR" evidence="3">
    <location>
        <begin position="100"/>
        <end position="133"/>
    </location>
</feature>
<dbReference type="PANTHER" id="PTHR44858">
    <property type="entry name" value="TETRATRICOPEPTIDE REPEAT PROTEIN 6"/>
    <property type="match status" value="1"/>
</dbReference>
<feature type="repeat" description="TPR" evidence="3">
    <location>
        <begin position="304"/>
        <end position="337"/>
    </location>
</feature>
<dbReference type="InterPro" id="IPR011990">
    <property type="entry name" value="TPR-like_helical_dom_sf"/>
</dbReference>
<dbReference type="EMBL" id="QVQT01000001">
    <property type="protein sequence ID" value="RFU18447.1"/>
    <property type="molecule type" value="Genomic_DNA"/>
</dbReference>
<dbReference type="Proteomes" id="UP000264702">
    <property type="component" value="Unassembled WGS sequence"/>
</dbReference>
<keyword evidence="2 3" id="KW-0802">TPR repeat</keyword>
<feature type="repeat" description="TPR" evidence="3">
    <location>
        <begin position="236"/>
        <end position="269"/>
    </location>
</feature>
<evidence type="ECO:0000256" key="3">
    <source>
        <dbReference type="PROSITE-ProRule" id="PRU00339"/>
    </source>
</evidence>
<reference evidence="6 7" key="1">
    <citation type="submission" date="2018-08" db="EMBL/GenBank/DDBJ databases">
        <title>Acidipila sp. 4G-K13, an acidobacterium isolated from forest soil.</title>
        <authorList>
            <person name="Gao Z.-H."/>
            <person name="Qiu L.-H."/>
        </authorList>
    </citation>
    <scope>NUCLEOTIDE SEQUENCE [LARGE SCALE GENOMIC DNA]</scope>
    <source>
        <strain evidence="6 7">4G-K13</strain>
    </source>
</reference>
<dbReference type="Pfam" id="PF13432">
    <property type="entry name" value="TPR_16"/>
    <property type="match status" value="5"/>
</dbReference>
<evidence type="ECO:0000256" key="2">
    <source>
        <dbReference type="ARBA" id="ARBA00022803"/>
    </source>
</evidence>
<dbReference type="InterPro" id="IPR050498">
    <property type="entry name" value="Ycf3"/>
</dbReference>
<keyword evidence="7" id="KW-1185">Reference proteome</keyword>